<evidence type="ECO:0000313" key="2">
    <source>
        <dbReference type="Proteomes" id="UP001177021"/>
    </source>
</evidence>
<dbReference type="Proteomes" id="UP001177021">
    <property type="component" value="Unassembled WGS sequence"/>
</dbReference>
<accession>A0ACB0LA69</accession>
<protein>
    <submittedName>
        <fullName evidence="1">Uncharacterized protein</fullName>
    </submittedName>
</protein>
<comment type="caution">
    <text evidence="1">The sequence shown here is derived from an EMBL/GenBank/DDBJ whole genome shotgun (WGS) entry which is preliminary data.</text>
</comment>
<gene>
    <name evidence="1" type="ORF">MILVUS5_LOCUS29496</name>
</gene>
<dbReference type="EMBL" id="CASHSV030000409">
    <property type="protein sequence ID" value="CAJ2664232.1"/>
    <property type="molecule type" value="Genomic_DNA"/>
</dbReference>
<proteinExistence type="predicted"/>
<evidence type="ECO:0000313" key="1">
    <source>
        <dbReference type="EMBL" id="CAJ2664232.1"/>
    </source>
</evidence>
<sequence length="437" mass="49431">MAEKKGKVSSKDKVTESLTRSSASPRGNGSSMNSSCVDEESDMQGWNITKSKWASDDLSPIGDDVKYKQHKRGSSSEVGGCSDSTITRSDVDEEGSVSPSDTFENSGVMNRQRNFNMCQSCRSVSEFEMIKKINEGTYGVVYKAKDKKTGEIVALKKVKMEMERDGFPMTALREMNILLSLDHPSIVDVKEVVVDDNDYDDGTYMVMEHMQYDLKQLMEAKTQPFSMGEIKSFMKQLLEGVKYLHDNWILHRDLKTSNILLNKDGHLKICDFGMSRQYGSPLKQYTSLVVTLWYRAPELLLGAKKYSKAIDMWSVGCIMAELLSKEPLFKGKTEIEQIDKIFRTLGTPDEKIWPGLSKLPGSKANFVKQRCSMLRMKFPAASFIGMPVLSESGFDLLYKLLAYDPEKRISAEAALQHDWFREGPLPRSDFNPIFSSW</sequence>
<organism evidence="1 2">
    <name type="scientific">Trifolium pratense</name>
    <name type="common">Red clover</name>
    <dbReference type="NCBI Taxonomy" id="57577"/>
    <lineage>
        <taxon>Eukaryota</taxon>
        <taxon>Viridiplantae</taxon>
        <taxon>Streptophyta</taxon>
        <taxon>Embryophyta</taxon>
        <taxon>Tracheophyta</taxon>
        <taxon>Spermatophyta</taxon>
        <taxon>Magnoliopsida</taxon>
        <taxon>eudicotyledons</taxon>
        <taxon>Gunneridae</taxon>
        <taxon>Pentapetalae</taxon>
        <taxon>rosids</taxon>
        <taxon>fabids</taxon>
        <taxon>Fabales</taxon>
        <taxon>Fabaceae</taxon>
        <taxon>Papilionoideae</taxon>
        <taxon>50 kb inversion clade</taxon>
        <taxon>NPAAA clade</taxon>
        <taxon>Hologalegina</taxon>
        <taxon>IRL clade</taxon>
        <taxon>Trifolieae</taxon>
        <taxon>Trifolium</taxon>
    </lineage>
</organism>
<name>A0ACB0LA69_TRIPR</name>
<keyword evidence="2" id="KW-1185">Reference proteome</keyword>
<reference evidence="1" key="1">
    <citation type="submission" date="2023-10" db="EMBL/GenBank/DDBJ databases">
        <authorList>
            <person name="Rodriguez Cubillos JULIANA M."/>
            <person name="De Vega J."/>
        </authorList>
    </citation>
    <scope>NUCLEOTIDE SEQUENCE</scope>
</reference>